<dbReference type="PROSITE" id="PS01124">
    <property type="entry name" value="HTH_ARAC_FAMILY_2"/>
    <property type="match status" value="1"/>
</dbReference>
<gene>
    <name evidence="2" type="ORF">FHW36_102137</name>
</gene>
<keyword evidence="3" id="KW-1185">Reference proteome</keyword>
<feature type="domain" description="HTH araC/xylS-type" evidence="1">
    <location>
        <begin position="227"/>
        <end position="325"/>
    </location>
</feature>
<dbReference type="AlphaFoldDB" id="A0A561PW98"/>
<proteinExistence type="predicted"/>
<dbReference type="RefSeq" id="WP_145665788.1">
    <property type="nucleotide sequence ID" value="NZ_VIWO01000002.1"/>
</dbReference>
<protein>
    <submittedName>
        <fullName evidence="2">AraC-like DNA-binding protein</fullName>
    </submittedName>
</protein>
<dbReference type="Proteomes" id="UP000320811">
    <property type="component" value="Unassembled WGS sequence"/>
</dbReference>
<comment type="caution">
    <text evidence="2">The sequence shown here is derived from an EMBL/GenBank/DDBJ whole genome shotgun (WGS) entry which is preliminary data.</text>
</comment>
<keyword evidence="2" id="KW-0238">DNA-binding</keyword>
<reference evidence="2 3" key="1">
    <citation type="submission" date="2019-06" db="EMBL/GenBank/DDBJ databases">
        <title>Sorghum-associated microbial communities from plants grown in Nebraska, USA.</title>
        <authorList>
            <person name="Schachtman D."/>
        </authorList>
    </citation>
    <scope>NUCLEOTIDE SEQUENCE [LARGE SCALE GENOMIC DNA]</scope>
    <source>
        <strain evidence="2 3">1209</strain>
    </source>
</reference>
<evidence type="ECO:0000259" key="1">
    <source>
        <dbReference type="PROSITE" id="PS01124"/>
    </source>
</evidence>
<evidence type="ECO:0000313" key="3">
    <source>
        <dbReference type="Proteomes" id="UP000320811"/>
    </source>
</evidence>
<dbReference type="OrthoDB" id="636811at2"/>
<sequence>MQQSATKELRIVRGDTRYTTYEHIPSYVHPLLVPNAKCFTDVDENGMVIDQQILESEDWAIYYHFIHLAEGVHLDTVLPFDYALPAHVSGFTENNPAMPMRMRLRKKAVKASPDAPEVPADEKEFILSFHVNFNRYSLKKMSALFPAFKIIDAIGLEETRKPSHNRPFQLNFVSYHVMQRICNCKYIGKASDIFLERNALDFYLTYLHFLQNKPPIMLEESYQQQLTEIATFVQQHPLEAVSKEALCQRFKVVPEFLEAPFEQQFLVTVEQLIEQEKMACLFKMIAETDYSLTHIAAVSQYSSREEMTQAFGKYYRCVVADLRMAQ</sequence>
<dbReference type="EMBL" id="VIWO01000002">
    <property type="protein sequence ID" value="TWF42382.1"/>
    <property type="molecule type" value="Genomic_DNA"/>
</dbReference>
<dbReference type="Gene3D" id="1.10.10.60">
    <property type="entry name" value="Homeodomain-like"/>
    <property type="match status" value="1"/>
</dbReference>
<dbReference type="GO" id="GO:0043565">
    <property type="term" value="F:sequence-specific DNA binding"/>
    <property type="evidence" value="ECO:0007669"/>
    <property type="project" value="InterPro"/>
</dbReference>
<accession>A0A561PW98</accession>
<evidence type="ECO:0000313" key="2">
    <source>
        <dbReference type="EMBL" id="TWF42382.1"/>
    </source>
</evidence>
<dbReference type="GO" id="GO:0003700">
    <property type="term" value="F:DNA-binding transcription factor activity"/>
    <property type="evidence" value="ECO:0007669"/>
    <property type="project" value="InterPro"/>
</dbReference>
<name>A0A561PW98_9BACT</name>
<organism evidence="2 3">
    <name type="scientific">Chitinophaga polysaccharea</name>
    <dbReference type="NCBI Taxonomy" id="1293035"/>
    <lineage>
        <taxon>Bacteria</taxon>
        <taxon>Pseudomonadati</taxon>
        <taxon>Bacteroidota</taxon>
        <taxon>Chitinophagia</taxon>
        <taxon>Chitinophagales</taxon>
        <taxon>Chitinophagaceae</taxon>
        <taxon>Chitinophaga</taxon>
    </lineage>
</organism>
<dbReference type="InterPro" id="IPR018060">
    <property type="entry name" value="HTH_AraC"/>
</dbReference>